<dbReference type="InterPro" id="IPR050361">
    <property type="entry name" value="MPP/UQCRC_Complex"/>
</dbReference>
<dbReference type="InterPro" id="IPR011249">
    <property type="entry name" value="Metalloenz_LuxS/M16"/>
</dbReference>
<dbReference type="Proteomes" id="UP001604335">
    <property type="component" value="Unassembled WGS sequence"/>
</dbReference>
<evidence type="ECO:0000313" key="4">
    <source>
        <dbReference type="Proteomes" id="UP001604335"/>
    </source>
</evidence>
<reference evidence="4" key="1">
    <citation type="journal article" date="2024" name="Algal Res.">
        <title>Biochemical, toxicological and genomic investigation of a high-biomass producing Limnothrix strain isolated from Italian shallow drinking water reservoir.</title>
        <authorList>
            <person name="Simonazzi M."/>
            <person name="Shishido T.K."/>
            <person name="Delbaje E."/>
            <person name="Wahlsten M."/>
            <person name="Fewer D.P."/>
            <person name="Sivonen K."/>
            <person name="Pezzolesi L."/>
            <person name="Pistocchi R."/>
        </authorList>
    </citation>
    <scope>NUCLEOTIDE SEQUENCE [LARGE SCALE GENOMIC DNA]</scope>
    <source>
        <strain evidence="4">LRLZ20PSL1</strain>
    </source>
</reference>
<dbReference type="Pfam" id="PF05193">
    <property type="entry name" value="Peptidase_M16_C"/>
    <property type="match status" value="1"/>
</dbReference>
<dbReference type="PANTHER" id="PTHR11851">
    <property type="entry name" value="METALLOPROTEASE"/>
    <property type="match status" value="1"/>
</dbReference>
<comment type="caution">
    <text evidence="3">The sequence shown here is derived from an EMBL/GenBank/DDBJ whole genome shotgun (WGS) entry which is preliminary data.</text>
</comment>
<dbReference type="Pfam" id="PF00675">
    <property type="entry name" value="Peptidase_M16"/>
    <property type="match status" value="1"/>
</dbReference>
<protein>
    <submittedName>
        <fullName evidence="3">Pitrilysin family protein</fullName>
    </submittedName>
</protein>
<dbReference type="SUPFAM" id="SSF63411">
    <property type="entry name" value="LuxS/MPP-like metallohydrolase"/>
    <property type="match status" value="2"/>
</dbReference>
<dbReference type="PANTHER" id="PTHR11851:SF225">
    <property type="entry name" value="NON-PEPTIDASE HOMOLOG YMXG"/>
    <property type="match status" value="1"/>
</dbReference>
<organism evidence="3 4">
    <name type="scientific">Limnothrix redekei LRLZ20PSL1</name>
    <dbReference type="NCBI Taxonomy" id="3112953"/>
    <lineage>
        <taxon>Bacteria</taxon>
        <taxon>Bacillati</taxon>
        <taxon>Cyanobacteriota</taxon>
        <taxon>Cyanophyceae</taxon>
        <taxon>Pseudanabaenales</taxon>
        <taxon>Pseudanabaenaceae</taxon>
        <taxon>Limnothrix</taxon>
    </lineage>
</organism>
<dbReference type="InterPro" id="IPR007863">
    <property type="entry name" value="Peptidase_M16_C"/>
</dbReference>
<feature type="domain" description="Peptidase M16 C-terminal" evidence="2">
    <location>
        <begin position="234"/>
        <end position="409"/>
    </location>
</feature>
<keyword evidence="4" id="KW-1185">Reference proteome</keyword>
<name>A0ABW7CF32_9CYAN</name>
<dbReference type="Gene3D" id="3.30.830.10">
    <property type="entry name" value="Metalloenzyme, LuxS/M16 peptidase-like"/>
    <property type="match status" value="2"/>
</dbReference>
<proteinExistence type="predicted"/>
<accession>A0ABW7CF32</accession>
<gene>
    <name evidence="3" type="ORF">VPK24_13815</name>
</gene>
<evidence type="ECO:0000313" key="3">
    <source>
        <dbReference type="EMBL" id="MFG3818720.1"/>
    </source>
</evidence>
<evidence type="ECO:0000259" key="1">
    <source>
        <dbReference type="Pfam" id="PF00675"/>
    </source>
</evidence>
<dbReference type="RefSeq" id="WP_393014238.1">
    <property type="nucleotide sequence ID" value="NZ_JAZAQF010000079.1"/>
</dbReference>
<sequence>MKVFRSIGARRSPQQLAAQPRRDRRWRWLTIALLVGVLVLGVRQPAVADTPRHYTELQLPPPPEVKLPDYDRFQLANGLTVYLVEDHELPLVGGRAIVRTGSRWEPEDLAGLADVVGDVLRSGGTQQHDAATLDQLLEDRAASIESSIGTTFGNVSFSALSEDLESVFGWFTEVLRSPAFAPEKIALAKTQLRGNIARRNDDPDGIASREFGKLLYGANSPYARTVEYATLDRIDRPAVESFYRRYFVPENIILGISGDFDRTAMRRLIEARLGDWQPGPKRENPLPAVSQVQTSGVFVVDRPQLTQSSVVLGHLGGLVSNTDYPAMAVLNDVLNGFGGRLFNELRSRQGLAYSVYGYWSPNYDFPGTFQAGGQTRSEGTVPLIQGLKAEIAKVRSQPISNQELNFAKESALNSFIFNFADPSQTLGRLMTYDYYGYPSDFIFRYQKAIQTTTIEDVQRAAQTYLKPDQLVTLVVGNQKAIQPPLNQLGQPVTALDVTIPGVPTGRNS</sequence>
<dbReference type="InterPro" id="IPR011765">
    <property type="entry name" value="Pept_M16_N"/>
</dbReference>
<feature type="domain" description="Peptidase M16 N-terminal" evidence="1">
    <location>
        <begin position="97"/>
        <end position="203"/>
    </location>
</feature>
<dbReference type="EMBL" id="JAZAQF010000079">
    <property type="protein sequence ID" value="MFG3818720.1"/>
    <property type="molecule type" value="Genomic_DNA"/>
</dbReference>
<evidence type="ECO:0000259" key="2">
    <source>
        <dbReference type="Pfam" id="PF05193"/>
    </source>
</evidence>